<gene>
    <name evidence="2" type="ORF">EYC84_007770</name>
</gene>
<reference evidence="2 3" key="1">
    <citation type="submission" date="2019-06" db="EMBL/GenBank/DDBJ databases">
        <title>Genome Sequence of the Brown Rot Fungal Pathogen Monilinia fructicola.</title>
        <authorList>
            <person name="De Miccolis Angelini R.M."/>
            <person name="Landi L."/>
            <person name="Abate D."/>
            <person name="Pollastro S."/>
            <person name="Romanazzi G."/>
            <person name="Faretra F."/>
        </authorList>
    </citation>
    <scope>NUCLEOTIDE SEQUENCE [LARGE SCALE GENOMIC DNA]</scope>
    <source>
        <strain evidence="2 3">Mfrc123</strain>
    </source>
</reference>
<organism evidence="2 3">
    <name type="scientific">Monilinia fructicola</name>
    <name type="common">Brown rot fungus</name>
    <name type="synonym">Ciboria fructicola</name>
    <dbReference type="NCBI Taxonomy" id="38448"/>
    <lineage>
        <taxon>Eukaryota</taxon>
        <taxon>Fungi</taxon>
        <taxon>Dikarya</taxon>
        <taxon>Ascomycota</taxon>
        <taxon>Pezizomycotina</taxon>
        <taxon>Leotiomycetes</taxon>
        <taxon>Helotiales</taxon>
        <taxon>Sclerotiniaceae</taxon>
        <taxon>Monilinia</taxon>
    </lineage>
</organism>
<sequence>MDDDGWMDGQWSMVNGQWSMVNGQWSMVNGHDIQSINNFALGLLTYFLCTHPPNTHSITSLHFPSLHFTSYYIINLQDQHNTGIQCMLRPRHLITLPHCFITYPPSTSFPINERLKDGMINTHLHKQDVERTSGASDLEAQSASSSAGSTKHHKTPSLISQALRAVSGPPPEYQHTGRGGAGNLASPASLLSSGLTQTTTNYSDPTVNPAPPSSSPRNIKSSMQSVVYKGGRGGAGNYDWEEDNKEKERISGEEKRKEEEIGKLVVGEVDGEGEGGLKKPGKAYDINAGKEMEGGKGGALGGVLE</sequence>
<accession>A0A5M9JLV0</accession>
<protein>
    <submittedName>
        <fullName evidence="2">Uncharacterized protein</fullName>
    </submittedName>
</protein>
<feature type="compositionally biased region" description="Basic and acidic residues" evidence="1">
    <location>
        <begin position="244"/>
        <end position="262"/>
    </location>
</feature>
<evidence type="ECO:0000256" key="1">
    <source>
        <dbReference type="SAM" id="MobiDB-lite"/>
    </source>
</evidence>
<comment type="caution">
    <text evidence="2">The sequence shown here is derived from an EMBL/GenBank/DDBJ whole genome shotgun (WGS) entry which is preliminary data.</text>
</comment>
<feature type="compositionally biased region" description="Gly residues" evidence="1">
    <location>
        <begin position="295"/>
        <end position="305"/>
    </location>
</feature>
<dbReference type="PANTHER" id="PTHR34693:SF5">
    <property type="match status" value="1"/>
</dbReference>
<evidence type="ECO:0000313" key="2">
    <source>
        <dbReference type="EMBL" id="KAA8568782.1"/>
    </source>
</evidence>
<evidence type="ECO:0000313" key="3">
    <source>
        <dbReference type="Proteomes" id="UP000322873"/>
    </source>
</evidence>
<dbReference type="InterPro" id="IPR053203">
    <property type="entry name" value="Cisplatin_resist-associated"/>
</dbReference>
<feature type="compositionally biased region" description="Low complexity" evidence="1">
    <location>
        <begin position="183"/>
        <end position="200"/>
    </location>
</feature>
<feature type="compositionally biased region" description="Polar residues" evidence="1">
    <location>
        <begin position="133"/>
        <end position="149"/>
    </location>
</feature>
<keyword evidence="3" id="KW-1185">Reference proteome</keyword>
<dbReference type="EMBL" id="VICG01000009">
    <property type="protein sequence ID" value="KAA8568782.1"/>
    <property type="molecule type" value="Genomic_DNA"/>
</dbReference>
<feature type="region of interest" description="Disordered" evidence="1">
    <location>
        <begin position="129"/>
        <end position="305"/>
    </location>
</feature>
<feature type="compositionally biased region" description="Polar residues" evidence="1">
    <location>
        <begin position="215"/>
        <end position="225"/>
    </location>
</feature>
<dbReference type="PANTHER" id="PTHR34693">
    <property type="entry name" value="PROTEIN PAR32"/>
    <property type="match status" value="1"/>
</dbReference>
<dbReference type="AlphaFoldDB" id="A0A5M9JLV0"/>
<dbReference type="Proteomes" id="UP000322873">
    <property type="component" value="Unassembled WGS sequence"/>
</dbReference>
<dbReference type="VEuPathDB" id="FungiDB:MFRU_017g00010"/>
<name>A0A5M9JLV0_MONFR</name>
<proteinExistence type="predicted"/>